<evidence type="ECO:0000313" key="2">
    <source>
        <dbReference type="EnsemblProtists" id="Phyra75648"/>
    </source>
</evidence>
<evidence type="ECO:0000313" key="3">
    <source>
        <dbReference type="Proteomes" id="UP000005238"/>
    </source>
</evidence>
<dbReference type="eggNOG" id="ENOG502R7SD">
    <property type="taxonomic scope" value="Eukaryota"/>
</dbReference>
<name>H3GI17_PHYRM</name>
<dbReference type="OrthoDB" id="126594at2759"/>
<dbReference type="InParanoid" id="H3GI17"/>
<dbReference type="GeneID" id="94216271"/>
<evidence type="ECO:0000256" key="1">
    <source>
        <dbReference type="SAM" id="SignalP"/>
    </source>
</evidence>
<dbReference type="VEuPathDB" id="FungiDB:KRP23_10130"/>
<dbReference type="RefSeq" id="XP_067741960.1">
    <property type="nucleotide sequence ID" value="XM_067895773.1"/>
</dbReference>
<reference evidence="2" key="2">
    <citation type="submission" date="2015-06" db="UniProtKB">
        <authorList>
            <consortium name="EnsemblProtists"/>
        </authorList>
    </citation>
    <scope>IDENTIFICATION</scope>
    <source>
        <strain evidence="2">Pr102</strain>
    </source>
</reference>
<feature type="chain" id="PRO_5003587445" description="Cystatin domain-containing protein" evidence="1">
    <location>
        <begin position="19"/>
        <end position="139"/>
    </location>
</feature>
<dbReference type="EnsemblProtists" id="Phyra75648">
    <property type="protein sequence ID" value="Phyra75648"/>
    <property type="gene ID" value="Phyra75648"/>
</dbReference>
<dbReference type="EMBL" id="DS566011">
    <property type="status" value="NOT_ANNOTATED_CDS"/>
    <property type="molecule type" value="Genomic_DNA"/>
</dbReference>
<accession>H3GI17</accession>
<protein>
    <recommendedName>
        <fullName evidence="4">Cystatin domain-containing protein</fullName>
    </recommendedName>
</protein>
<proteinExistence type="predicted"/>
<evidence type="ECO:0008006" key="4">
    <source>
        <dbReference type="Google" id="ProtNLM"/>
    </source>
</evidence>
<dbReference type="Proteomes" id="UP000005238">
    <property type="component" value="Unassembled WGS sequence"/>
</dbReference>
<dbReference type="AlphaFoldDB" id="H3GI17"/>
<reference evidence="3" key="1">
    <citation type="journal article" date="2006" name="Science">
        <title>Phytophthora genome sequences uncover evolutionary origins and mechanisms of pathogenesis.</title>
        <authorList>
            <person name="Tyler B.M."/>
            <person name="Tripathy S."/>
            <person name="Zhang X."/>
            <person name="Dehal P."/>
            <person name="Jiang R.H."/>
            <person name="Aerts A."/>
            <person name="Arredondo F.D."/>
            <person name="Baxter L."/>
            <person name="Bensasson D."/>
            <person name="Beynon J.L."/>
            <person name="Chapman J."/>
            <person name="Damasceno C.M."/>
            <person name="Dorrance A.E."/>
            <person name="Dou D."/>
            <person name="Dickerman A.W."/>
            <person name="Dubchak I.L."/>
            <person name="Garbelotto M."/>
            <person name="Gijzen M."/>
            <person name="Gordon S.G."/>
            <person name="Govers F."/>
            <person name="Grunwald N.J."/>
            <person name="Huang W."/>
            <person name="Ivors K.L."/>
            <person name="Jones R.W."/>
            <person name="Kamoun S."/>
            <person name="Krampis K."/>
            <person name="Lamour K.H."/>
            <person name="Lee M.K."/>
            <person name="McDonald W.H."/>
            <person name="Medina M."/>
            <person name="Meijer H.J."/>
            <person name="Nordberg E.K."/>
            <person name="Maclean D.J."/>
            <person name="Ospina-Giraldo M.D."/>
            <person name="Morris P.F."/>
            <person name="Phuntumart V."/>
            <person name="Putnam N.H."/>
            <person name="Rash S."/>
            <person name="Rose J.K."/>
            <person name="Sakihama Y."/>
            <person name="Salamov A.A."/>
            <person name="Savidor A."/>
            <person name="Scheuring C.F."/>
            <person name="Smith B.M."/>
            <person name="Sobral B.W."/>
            <person name="Terry A."/>
            <person name="Torto-Alalibo T.A."/>
            <person name="Win J."/>
            <person name="Xu Z."/>
            <person name="Zhang H."/>
            <person name="Grigoriev I.V."/>
            <person name="Rokhsar D.S."/>
            <person name="Boore J.L."/>
        </authorList>
    </citation>
    <scope>NUCLEOTIDE SEQUENCE [LARGE SCALE GENOMIC DNA]</scope>
    <source>
        <strain evidence="3">Pr102</strain>
    </source>
</reference>
<sequence>MPSLRALFGFALLALSTAQEVTTGWTSDSSTNDANKEMLLAALDDVSAYSDNVDALVCVYEVNTLETQAVSATGAANYNFGVTGCKVDTEFVGRCPDLTTFPSCGNYNIVVSSESKAGTNKVTSITAQKSMSGGKCRTK</sequence>
<organism evidence="2 3">
    <name type="scientific">Phytophthora ramorum</name>
    <name type="common">Sudden oak death agent</name>
    <dbReference type="NCBI Taxonomy" id="164328"/>
    <lineage>
        <taxon>Eukaryota</taxon>
        <taxon>Sar</taxon>
        <taxon>Stramenopiles</taxon>
        <taxon>Oomycota</taxon>
        <taxon>Peronosporomycetes</taxon>
        <taxon>Peronosporales</taxon>
        <taxon>Peronosporaceae</taxon>
        <taxon>Phytophthora</taxon>
    </lineage>
</organism>
<dbReference type="VEuPathDB" id="FungiDB:KRP22_6933"/>
<dbReference type="OMA" id="CKVDTEF"/>
<feature type="signal peptide" evidence="1">
    <location>
        <begin position="1"/>
        <end position="18"/>
    </location>
</feature>
<dbReference type="HOGENOM" id="CLU_131224_0_0_1"/>
<keyword evidence="3" id="KW-1185">Reference proteome</keyword>
<keyword evidence="1" id="KW-0732">Signal</keyword>